<feature type="compositionally biased region" description="Basic and acidic residues" evidence="1">
    <location>
        <begin position="2128"/>
        <end position="2144"/>
    </location>
</feature>
<dbReference type="GO" id="GO:0005730">
    <property type="term" value="C:nucleolus"/>
    <property type="evidence" value="ECO:0007669"/>
    <property type="project" value="InterPro"/>
</dbReference>
<gene>
    <name evidence="2" type="ORF">THAPSDRAFT_25168</name>
</gene>
<organism evidence="2 3">
    <name type="scientific">Thalassiosira pseudonana</name>
    <name type="common">Marine diatom</name>
    <name type="synonym">Cyclotella nana</name>
    <dbReference type="NCBI Taxonomy" id="35128"/>
    <lineage>
        <taxon>Eukaryota</taxon>
        <taxon>Sar</taxon>
        <taxon>Stramenopiles</taxon>
        <taxon>Ochrophyta</taxon>
        <taxon>Bacillariophyta</taxon>
        <taxon>Coscinodiscophyceae</taxon>
        <taxon>Thalassiosirophycidae</taxon>
        <taxon>Thalassiosirales</taxon>
        <taxon>Thalassiosiraceae</taxon>
        <taxon>Thalassiosira</taxon>
    </lineage>
</organism>
<feature type="region of interest" description="Disordered" evidence="1">
    <location>
        <begin position="1426"/>
        <end position="1604"/>
    </location>
</feature>
<feature type="region of interest" description="Disordered" evidence="1">
    <location>
        <begin position="1640"/>
        <end position="1706"/>
    </location>
</feature>
<dbReference type="PANTHER" id="PTHR23216:SF1">
    <property type="entry name" value="NUCLEOLAR AND COILED-BODY PHOSPHOPROTEIN 1"/>
    <property type="match status" value="1"/>
</dbReference>
<feature type="compositionally biased region" description="Basic and acidic residues" evidence="1">
    <location>
        <begin position="910"/>
        <end position="927"/>
    </location>
</feature>
<feature type="compositionally biased region" description="Acidic residues" evidence="1">
    <location>
        <begin position="1746"/>
        <end position="1756"/>
    </location>
</feature>
<feature type="compositionally biased region" description="Basic and acidic residues" evidence="1">
    <location>
        <begin position="1088"/>
        <end position="1109"/>
    </location>
</feature>
<dbReference type="InParanoid" id="B8LCS4"/>
<feature type="region of interest" description="Disordered" evidence="1">
    <location>
        <begin position="1086"/>
        <end position="1237"/>
    </location>
</feature>
<feature type="compositionally biased region" description="Basic and acidic residues" evidence="1">
    <location>
        <begin position="1981"/>
        <end position="1990"/>
    </location>
</feature>
<evidence type="ECO:0000313" key="3">
    <source>
        <dbReference type="Proteomes" id="UP000001449"/>
    </source>
</evidence>
<feature type="region of interest" description="Disordered" evidence="1">
    <location>
        <begin position="818"/>
        <end position="1004"/>
    </location>
</feature>
<feature type="compositionally biased region" description="Basic and acidic residues" evidence="1">
    <location>
        <begin position="2300"/>
        <end position="2311"/>
    </location>
</feature>
<dbReference type="PaxDb" id="35128-Thaps25168"/>
<feature type="compositionally biased region" description="Acidic residues" evidence="1">
    <location>
        <begin position="1366"/>
        <end position="1377"/>
    </location>
</feature>
<proteinExistence type="predicted"/>
<feature type="compositionally biased region" description="Acidic residues" evidence="1">
    <location>
        <begin position="1175"/>
        <end position="1191"/>
    </location>
</feature>
<feature type="compositionally biased region" description="Basic and acidic residues" evidence="1">
    <location>
        <begin position="1664"/>
        <end position="1677"/>
    </location>
</feature>
<feature type="region of interest" description="Disordered" evidence="1">
    <location>
        <begin position="1855"/>
        <end position="1876"/>
    </location>
</feature>
<feature type="region of interest" description="Disordered" evidence="1">
    <location>
        <begin position="1327"/>
        <end position="1398"/>
    </location>
</feature>
<feature type="region of interest" description="Disordered" evidence="1">
    <location>
        <begin position="1913"/>
        <end position="2464"/>
    </location>
</feature>
<feature type="compositionally biased region" description="Basic and acidic residues" evidence="1">
    <location>
        <begin position="1476"/>
        <end position="1490"/>
    </location>
</feature>
<feature type="region of interest" description="Disordered" evidence="1">
    <location>
        <begin position="73"/>
        <end position="140"/>
    </location>
</feature>
<feature type="compositionally biased region" description="Basic and acidic residues" evidence="1">
    <location>
        <begin position="1535"/>
        <end position="1545"/>
    </location>
</feature>
<feature type="compositionally biased region" description="Polar residues" evidence="1">
    <location>
        <begin position="2428"/>
        <end position="2437"/>
    </location>
</feature>
<feature type="compositionally biased region" description="Acidic residues" evidence="1">
    <location>
        <begin position="1221"/>
        <end position="1230"/>
    </location>
</feature>
<keyword evidence="3" id="KW-1185">Reference proteome</keyword>
<feature type="compositionally biased region" description="Low complexity" evidence="1">
    <location>
        <begin position="1996"/>
        <end position="2007"/>
    </location>
</feature>
<dbReference type="OMA" id="NTPNERQ"/>
<dbReference type="HOGENOM" id="CLU_228802_0_0_1"/>
<reference evidence="2 3" key="2">
    <citation type="journal article" date="2008" name="Nature">
        <title>The Phaeodactylum genome reveals the evolutionary history of diatom genomes.</title>
        <authorList>
            <person name="Bowler C."/>
            <person name="Allen A.E."/>
            <person name="Badger J.H."/>
            <person name="Grimwood J."/>
            <person name="Jabbari K."/>
            <person name="Kuo A."/>
            <person name="Maheswari U."/>
            <person name="Martens C."/>
            <person name="Maumus F."/>
            <person name="Otillar R.P."/>
            <person name="Rayko E."/>
            <person name="Salamov A."/>
            <person name="Vandepoele K."/>
            <person name="Beszteri B."/>
            <person name="Gruber A."/>
            <person name="Heijde M."/>
            <person name="Katinka M."/>
            <person name="Mock T."/>
            <person name="Valentin K."/>
            <person name="Verret F."/>
            <person name="Berges J.A."/>
            <person name="Brownlee C."/>
            <person name="Cadoret J.P."/>
            <person name="Chiovitti A."/>
            <person name="Choi C.J."/>
            <person name="Coesel S."/>
            <person name="De Martino A."/>
            <person name="Detter J.C."/>
            <person name="Durkin C."/>
            <person name="Falciatore A."/>
            <person name="Fournet J."/>
            <person name="Haruta M."/>
            <person name="Huysman M.J."/>
            <person name="Jenkins B.D."/>
            <person name="Jiroutova K."/>
            <person name="Jorgensen R.E."/>
            <person name="Joubert Y."/>
            <person name="Kaplan A."/>
            <person name="Kroger N."/>
            <person name="Kroth P.G."/>
            <person name="La Roche J."/>
            <person name="Lindquist E."/>
            <person name="Lommer M."/>
            <person name="Martin-Jezequel V."/>
            <person name="Lopez P.J."/>
            <person name="Lucas S."/>
            <person name="Mangogna M."/>
            <person name="McGinnis K."/>
            <person name="Medlin L.K."/>
            <person name="Montsant A."/>
            <person name="Oudot-Le Secq M.P."/>
            <person name="Napoli C."/>
            <person name="Obornik M."/>
            <person name="Parker M.S."/>
            <person name="Petit J.L."/>
            <person name="Porcel B.M."/>
            <person name="Poulsen N."/>
            <person name="Robison M."/>
            <person name="Rychlewski L."/>
            <person name="Rynearson T.A."/>
            <person name="Schmutz J."/>
            <person name="Shapiro H."/>
            <person name="Siaut M."/>
            <person name="Stanley M."/>
            <person name="Sussman M.R."/>
            <person name="Taylor A.R."/>
            <person name="Vardi A."/>
            <person name="von Dassow P."/>
            <person name="Vyverman W."/>
            <person name="Willis A."/>
            <person name="Wyrwicz L.S."/>
            <person name="Rokhsar D.S."/>
            <person name="Weissenbach J."/>
            <person name="Armbrust E.V."/>
            <person name="Green B.R."/>
            <person name="Van de Peer Y."/>
            <person name="Grigoriev I.V."/>
        </authorList>
    </citation>
    <scope>NUCLEOTIDE SEQUENCE [LARGE SCALE GENOMIC DNA]</scope>
    <source>
        <strain evidence="2 3">CCMP1335</strain>
    </source>
</reference>
<feature type="compositionally biased region" description="Low complexity" evidence="1">
    <location>
        <begin position="339"/>
        <end position="350"/>
    </location>
</feature>
<name>B8LCS4_THAPS</name>
<feature type="compositionally biased region" description="Basic residues" evidence="1">
    <location>
        <begin position="2455"/>
        <end position="2464"/>
    </location>
</feature>
<evidence type="ECO:0000256" key="1">
    <source>
        <dbReference type="SAM" id="MobiDB-lite"/>
    </source>
</evidence>
<dbReference type="RefSeq" id="XP_002296751.1">
    <property type="nucleotide sequence ID" value="XM_002296715.1"/>
</dbReference>
<feature type="compositionally biased region" description="Basic and acidic residues" evidence="1">
    <location>
        <begin position="108"/>
        <end position="125"/>
    </location>
</feature>
<feature type="compositionally biased region" description="Acidic residues" evidence="1">
    <location>
        <begin position="928"/>
        <end position="942"/>
    </location>
</feature>
<feature type="compositionally biased region" description="Basic and acidic residues" evidence="1">
    <location>
        <begin position="1513"/>
        <end position="1522"/>
    </location>
</feature>
<feature type="compositionally biased region" description="Basic and acidic residues" evidence="1">
    <location>
        <begin position="1378"/>
        <end position="1398"/>
    </location>
</feature>
<feature type="compositionally biased region" description="Basic and acidic residues" evidence="1">
    <location>
        <begin position="76"/>
        <end position="95"/>
    </location>
</feature>
<feature type="compositionally biased region" description="Basic and acidic residues" evidence="1">
    <location>
        <begin position="1352"/>
        <end position="1365"/>
    </location>
</feature>
<feature type="compositionally biased region" description="Low complexity" evidence="1">
    <location>
        <begin position="1583"/>
        <end position="1598"/>
    </location>
</feature>
<feature type="compositionally biased region" description="Basic and acidic residues" evidence="1">
    <location>
        <begin position="1855"/>
        <end position="1864"/>
    </location>
</feature>
<dbReference type="Proteomes" id="UP000001449">
    <property type="component" value="Chromosome 16"/>
</dbReference>
<feature type="compositionally biased region" description="Polar residues" evidence="1">
    <location>
        <begin position="1524"/>
        <end position="1533"/>
    </location>
</feature>
<feature type="region of interest" description="Disordered" evidence="1">
    <location>
        <begin position="339"/>
        <end position="368"/>
    </location>
</feature>
<accession>B8LCS4</accession>
<dbReference type="KEGG" id="tps:THAPSDRAFT_25168"/>
<feature type="compositionally biased region" description="Acidic residues" evidence="1">
    <location>
        <begin position="818"/>
        <end position="837"/>
    </location>
</feature>
<feature type="compositionally biased region" description="Low complexity" evidence="1">
    <location>
        <begin position="2095"/>
        <end position="2105"/>
    </location>
</feature>
<feature type="compositionally biased region" description="Basic and acidic residues" evidence="1">
    <location>
        <begin position="1192"/>
        <end position="1206"/>
    </location>
</feature>
<feature type="compositionally biased region" description="Polar residues" evidence="1">
    <location>
        <begin position="1945"/>
        <end position="1957"/>
    </location>
</feature>
<feature type="region of interest" description="Disordered" evidence="1">
    <location>
        <begin position="1724"/>
        <end position="1761"/>
    </location>
</feature>
<dbReference type="PANTHER" id="PTHR23216">
    <property type="entry name" value="NUCLEOLAR AND COILED-BODY PHOSPHOPROTEIN 1"/>
    <property type="match status" value="1"/>
</dbReference>
<dbReference type="InterPro" id="IPR039191">
    <property type="entry name" value="Nopp140-like"/>
</dbReference>
<reference evidence="2 3" key="1">
    <citation type="journal article" date="2004" name="Science">
        <title>The genome of the diatom Thalassiosira pseudonana: ecology, evolution, and metabolism.</title>
        <authorList>
            <person name="Armbrust E.V."/>
            <person name="Berges J.A."/>
            <person name="Bowler C."/>
            <person name="Green B.R."/>
            <person name="Martinez D."/>
            <person name="Putnam N.H."/>
            <person name="Zhou S."/>
            <person name="Allen A.E."/>
            <person name="Apt K.E."/>
            <person name="Bechner M."/>
            <person name="Brzezinski M.A."/>
            <person name="Chaal B.K."/>
            <person name="Chiovitti A."/>
            <person name="Davis A.K."/>
            <person name="Demarest M.S."/>
            <person name="Detter J.C."/>
            <person name="Glavina T."/>
            <person name="Goodstein D."/>
            <person name="Hadi M.Z."/>
            <person name="Hellsten U."/>
            <person name="Hildebrand M."/>
            <person name="Jenkins B.D."/>
            <person name="Jurka J."/>
            <person name="Kapitonov V.V."/>
            <person name="Kroger N."/>
            <person name="Lau W.W."/>
            <person name="Lane T.W."/>
            <person name="Larimer F.W."/>
            <person name="Lippmeier J.C."/>
            <person name="Lucas S."/>
            <person name="Medina M."/>
            <person name="Montsant A."/>
            <person name="Obornik M."/>
            <person name="Parker M.S."/>
            <person name="Palenik B."/>
            <person name="Pazour G.J."/>
            <person name="Richardson P.M."/>
            <person name="Rynearson T.A."/>
            <person name="Saito M.A."/>
            <person name="Schwartz D.C."/>
            <person name="Thamatrakoln K."/>
            <person name="Valentin K."/>
            <person name="Vardi A."/>
            <person name="Wilkerson F.P."/>
            <person name="Rokhsar D.S."/>
        </authorList>
    </citation>
    <scope>NUCLEOTIDE SEQUENCE [LARGE SCALE GENOMIC DNA]</scope>
    <source>
        <strain evidence="2 3">CCMP1335</strain>
    </source>
</reference>
<dbReference type="GeneID" id="7442559"/>
<feature type="compositionally biased region" description="Basic and acidic residues" evidence="1">
    <location>
        <begin position="882"/>
        <end position="903"/>
    </location>
</feature>
<sequence>MAARLAYRMRQKRNHASLLSSAGANNVGLGGGANGGLGGTHDESEAVYEQTAKAGRELCDALAVELFGLLNGQPDDVTHDGVKGDSGDEGKKIDTTPDIYHQFLNSPGEKRSNNDDDLDRTEHHSNISPHLPPPSSNNQQQHAKFIKFIHHSRNKCGVPSTTATSTTSHNNFNNDDSATGILQFWQKYKHTTSQTREEAFGNGRYLVWLCSEILFSELGGRSEEEERGGVGGEGEHALRLLEQWQKSIIELIYREEASSTMPPFASNKNDEERGDEVDEKVMWALLLRHANLTPLALSALLERHMQQQRSDSDDNTTEGFIKNFQWPSFLHETIQDQLLDNSNNNNGAGSNKRRKSNNGKHINSTLFADKKTQEERNAWWPLLGYIVTHAFLSLGSTTNLSTIQKMDYLQSNLLPTLPEAMGIPFHDCDKKNTLLAGMVACMIDALGDGLVEGIARIEEEEEEEEEGVGGVGARGDECCILGVEVGQIVDVMLLQGVLPILARLTKSPLTNFVSEISDTLLRYSEVHHRLHHPSPDGDNSVDDHDSLQLLMAKDALKVVQLIEKGSPKIRDEMTSAKFNPRHYNPNEDSPADHPVGVYLRARLASGNLFEASKMCRALEEAPGISEETKRCCWIMLFDKMQVEGVLLEDGWNLPRPKPPLMFCNNGNMRQLFKFGSERVNLANIAIGPAGRRVALEFLHGIVSEAKQALFPGFNALLVNKAIKSRRQAEEDKLEFLCVKDAVRRTILKFLLPKAYSPPEALRIAIGLSEACDPPQLEHTVWGNGDDGRLTATELSTLILSSPSLGSLKDERDGLEQLGEDEELQQDADVETETELNEDYGPMDMSMEIIPPTPAKTPQKQPQTESTLSPRKEEEIVIESSEDEVKNDETANRHAVEPQMRDEDVCGEEEAPSHESDSITKSVESIRDSEDDENEGLDYDEASYYDGNEAEAAAFPPHYQQQPGNYSESDDYDEEDDNEDNRHVAFEGEYDDDEGRGSASDQGSVEVVDILDSSTEEEEEEAFVADVVNDEPTSEEGKDETEMLNEVVDDYIDAAPGHEAPPEESEYAVNEGKILHDNVDQYFAVSHVKSPEEQKSKNEVGVVEESKNDFEEPMNPYMTSEKSSAPEVEPVAEPIAGKQEEKETENVQTKPSEADDAEKSDAPYSSDGGNLGRDMDTDDMNADDEHESIDTEEDKRSLAEASHHGEMFDEDDDEDNAHAPEAAEDIDEDVVDQPSILVAAAMSSQQQGASFQELMAQGYRRASGEDNQSFNNTDAALAPTDADLSEYYDEASQDGTNANESNVEVVAQHHGCDLELGSVLDAHVEVVDSGDESRFEGGQLTDDGYQPDAEVSEVEKSERKKPRAVEDGYDPDAEATEEENTKKEERPGPKNRSKRDVRFEAVLETRIGETAVGVEMQSIGLLVEPAANQSIDDGYIPTDDGMTEEEKVERSKKVRSTKPLSDQSIQDGYIPDGALTEEERVEREDRRRRNVEAGYMPDGGHTTPGDATEEDQDVDRRASHDAVAKSSSGEQYQQERACDPVEKQEKSATMPADTRADNAIDDGYLPSDANLGTEEERSEEEDANTTTARANATAQVQAAPSQETVESESFASVLVATALVTQKGASEVGGIARLASLPMKKFSRPKASSTQSIDEGYIPDGALTEEERGEPKEIRRGSINESGYVPDGRMTPGDATDENQGDEGERKALRVAGVELAIVDRSAEVLPPNRTADDTIDDGYLPSAVENTEEERSEEEDANTHVHDNTTAALREDPAMASFVVSQQVGTRTSTASLSVSSAGEGADTSAAIAPTDADFSELYGSQDEAEVPATQQTATFDLAVESKDAGMDKITDDVEQPAEHKVNDSENVDIFPTKGDAPVVKEENGEVDNNQWTCDFCSEEFGSFEAACAHEKACSAKDSGEVEQESPTRPHLPTALPHLPRASPQLASHATVASSTDAKGPTAAAPESHISSHLPPSETSLAEREEKDDIATEVISPSRPHLPTTLPHLPPASPELASHAPEAPSPSRFRLPTAIHLPPPADDTPSEEQKDEGITADDTNEVQKEDATEDGNEVDKAKPAASSNETYPSTKKAKAANATKSATGKGNKKKVSPTMLALEEAQNEETDEKLVVVAKKEEETKEAGSELSSSTRRSARKRKPSAKVGGTPMSEILVESEVEDEEASNAQEKDDDSVAKSETSSLRRSSRRAAPSPGFPTSITTNRRGGKKKAPTLPAVPEDSTAVEEPSAEEAEKVAAPKTRTRRSKRNTDASDDDASKANAQDDDTTSRASKRTRKSTPATKHDDDESKDAEQAAPPKKRGRGAKKDDAEESVDEIPETAAVPKRARRGKAKKAEGDGTSVAKEDEVSEIATKDDDATECVASAAPKKSRGRAKKKDDDSVSSLASTRATRRTRATKKETPVEEDESAAASSTVTGRSTRARAAKKPESEVSVTSRPRRSTRGKT</sequence>
<feature type="compositionally biased region" description="Acidic residues" evidence="1">
    <location>
        <begin position="967"/>
        <end position="978"/>
    </location>
</feature>
<feature type="compositionally biased region" description="Acidic residues" evidence="1">
    <location>
        <begin position="2174"/>
        <end position="2183"/>
    </location>
</feature>
<protein>
    <submittedName>
        <fullName evidence="2">Uncharacterized protein</fullName>
    </submittedName>
</protein>
<dbReference type="EMBL" id="DS999417">
    <property type="protein sequence ID" value="EED86952.1"/>
    <property type="molecule type" value="Genomic_DNA"/>
</dbReference>
<evidence type="ECO:0000313" key="2">
    <source>
        <dbReference type="EMBL" id="EED86952.1"/>
    </source>
</evidence>